<dbReference type="Gene3D" id="3.30.450.20">
    <property type="entry name" value="PAS domain"/>
    <property type="match status" value="2"/>
</dbReference>
<evidence type="ECO:0000259" key="8">
    <source>
        <dbReference type="PROSITE" id="PS50113"/>
    </source>
</evidence>
<keyword evidence="6" id="KW-0812">Transmembrane</keyword>
<dbReference type="CDD" id="cd01949">
    <property type="entry name" value="GGDEF"/>
    <property type="match status" value="1"/>
</dbReference>
<dbReference type="InterPro" id="IPR035965">
    <property type="entry name" value="PAS-like_dom_sf"/>
</dbReference>
<dbReference type="RefSeq" id="WP_038640557.1">
    <property type="nucleotide sequence ID" value="NZ_CP009888.1"/>
</dbReference>
<dbReference type="PROSITE" id="PS50885">
    <property type="entry name" value="HAMP"/>
    <property type="match status" value="1"/>
</dbReference>
<dbReference type="SUPFAM" id="SSF55073">
    <property type="entry name" value="Nucleotide cyclase"/>
    <property type="match status" value="1"/>
</dbReference>
<dbReference type="CDD" id="cd06225">
    <property type="entry name" value="HAMP"/>
    <property type="match status" value="1"/>
</dbReference>
<dbReference type="InterPro" id="IPR029787">
    <property type="entry name" value="Nucleotide_cyclase"/>
</dbReference>
<dbReference type="SUPFAM" id="SSF141868">
    <property type="entry name" value="EAL domain-like"/>
    <property type="match status" value="1"/>
</dbReference>
<keyword evidence="6" id="KW-0472">Membrane</keyword>
<dbReference type="SUPFAM" id="SSF158472">
    <property type="entry name" value="HAMP domain-like"/>
    <property type="match status" value="1"/>
</dbReference>
<dbReference type="PANTHER" id="PTHR44757:SF2">
    <property type="entry name" value="BIOFILM ARCHITECTURE MAINTENANCE PROTEIN MBAA"/>
    <property type="match status" value="1"/>
</dbReference>
<dbReference type="GO" id="GO:0071111">
    <property type="term" value="F:cyclic-guanylate-specific phosphodiesterase activity"/>
    <property type="evidence" value="ECO:0007669"/>
    <property type="project" value="UniProtKB-EC"/>
</dbReference>
<accession>A0A0A7EER1</accession>
<comment type="catalytic activity">
    <reaction evidence="4">
        <text>3',3'-c-di-GMP + H2O = 5'-phosphoguanylyl(3'-&gt;5')guanosine + H(+)</text>
        <dbReference type="Rhea" id="RHEA:24902"/>
        <dbReference type="ChEBI" id="CHEBI:15377"/>
        <dbReference type="ChEBI" id="CHEBI:15378"/>
        <dbReference type="ChEBI" id="CHEBI:58754"/>
        <dbReference type="ChEBI" id="CHEBI:58805"/>
        <dbReference type="EC" id="3.1.4.52"/>
    </reaction>
    <physiologicalReaction direction="left-to-right" evidence="4">
        <dbReference type="Rhea" id="RHEA:24903"/>
    </physiologicalReaction>
</comment>
<dbReference type="InterPro" id="IPR043128">
    <property type="entry name" value="Rev_trsase/Diguanyl_cyclase"/>
</dbReference>
<feature type="domain" description="PAS" evidence="7">
    <location>
        <begin position="450"/>
        <end position="520"/>
    </location>
</feature>
<evidence type="ECO:0000259" key="7">
    <source>
        <dbReference type="PROSITE" id="PS50112"/>
    </source>
</evidence>
<evidence type="ECO:0000256" key="3">
    <source>
        <dbReference type="ARBA" id="ARBA00022636"/>
    </source>
</evidence>
<proteinExistence type="predicted"/>
<dbReference type="Gene3D" id="6.10.340.10">
    <property type="match status" value="1"/>
</dbReference>
<feature type="domain" description="EAL" evidence="9">
    <location>
        <begin position="748"/>
        <end position="1001"/>
    </location>
</feature>
<feature type="coiled-coil region" evidence="5">
    <location>
        <begin position="427"/>
        <end position="457"/>
    </location>
</feature>
<evidence type="ECO:0000256" key="2">
    <source>
        <dbReference type="ARBA" id="ARBA00012282"/>
    </source>
</evidence>
<feature type="transmembrane region" description="Helical" evidence="6">
    <location>
        <begin position="361"/>
        <end position="380"/>
    </location>
</feature>
<evidence type="ECO:0000313" key="12">
    <source>
        <dbReference type="EMBL" id="AIY65038.1"/>
    </source>
</evidence>
<dbReference type="CDD" id="cd01948">
    <property type="entry name" value="EAL"/>
    <property type="match status" value="1"/>
</dbReference>
<dbReference type="InterPro" id="IPR003660">
    <property type="entry name" value="HAMP_dom"/>
</dbReference>
<dbReference type="GO" id="GO:0007165">
    <property type="term" value="P:signal transduction"/>
    <property type="evidence" value="ECO:0007669"/>
    <property type="project" value="InterPro"/>
</dbReference>
<dbReference type="OrthoDB" id="8553030at2"/>
<feature type="domain" description="PAC" evidence="8">
    <location>
        <begin position="522"/>
        <end position="574"/>
    </location>
</feature>
<dbReference type="InterPro" id="IPR035919">
    <property type="entry name" value="EAL_sf"/>
</dbReference>
<evidence type="ECO:0000256" key="6">
    <source>
        <dbReference type="SAM" id="Phobius"/>
    </source>
</evidence>
<evidence type="ECO:0000256" key="1">
    <source>
        <dbReference type="ARBA" id="ARBA00001946"/>
    </source>
</evidence>
<dbReference type="InterPro" id="IPR001633">
    <property type="entry name" value="EAL_dom"/>
</dbReference>
<dbReference type="AlphaFoldDB" id="A0A0A7EER1"/>
<dbReference type="EMBL" id="CP009888">
    <property type="protein sequence ID" value="AIY65038.1"/>
    <property type="molecule type" value="Genomic_DNA"/>
</dbReference>
<dbReference type="KEGG" id="pseo:OM33_07630"/>
<feature type="transmembrane region" description="Helical" evidence="6">
    <location>
        <begin position="20"/>
        <end position="39"/>
    </location>
</feature>
<keyword evidence="3" id="KW-0973">c-di-GMP</keyword>
<dbReference type="Pfam" id="PF13426">
    <property type="entry name" value="PAS_9"/>
    <property type="match status" value="1"/>
</dbReference>
<dbReference type="Gene3D" id="3.30.70.270">
    <property type="match status" value="1"/>
</dbReference>
<evidence type="ECO:0000313" key="13">
    <source>
        <dbReference type="Proteomes" id="UP000030341"/>
    </source>
</evidence>
<dbReference type="FunFam" id="3.20.20.450:FF:000001">
    <property type="entry name" value="Cyclic di-GMP phosphodiesterase yahA"/>
    <property type="match status" value="1"/>
</dbReference>
<dbReference type="InterPro" id="IPR000700">
    <property type="entry name" value="PAS-assoc_C"/>
</dbReference>
<dbReference type="Gene3D" id="3.20.20.450">
    <property type="entry name" value="EAL domain"/>
    <property type="match status" value="1"/>
</dbReference>
<feature type="domain" description="GGDEF" evidence="11">
    <location>
        <begin position="606"/>
        <end position="739"/>
    </location>
</feature>
<dbReference type="eggNOG" id="COG5001">
    <property type="taxonomic scope" value="Bacteria"/>
</dbReference>
<evidence type="ECO:0000259" key="10">
    <source>
        <dbReference type="PROSITE" id="PS50885"/>
    </source>
</evidence>
<dbReference type="PROSITE" id="PS50112">
    <property type="entry name" value="PAS"/>
    <property type="match status" value="1"/>
</dbReference>
<gene>
    <name evidence="12" type="ORF">OM33_07630</name>
</gene>
<feature type="domain" description="HAMP" evidence="10">
    <location>
        <begin position="382"/>
        <end position="435"/>
    </location>
</feature>
<dbReference type="STRING" id="1348114.OM33_07630"/>
<keyword evidence="6" id="KW-1133">Transmembrane helix</keyword>
<dbReference type="PANTHER" id="PTHR44757">
    <property type="entry name" value="DIGUANYLATE CYCLASE DGCP"/>
    <property type="match status" value="1"/>
</dbReference>
<keyword evidence="5" id="KW-0175">Coiled coil</keyword>
<dbReference type="InterPro" id="IPR052155">
    <property type="entry name" value="Biofilm_reg_signaling"/>
</dbReference>
<dbReference type="SMART" id="SM00267">
    <property type="entry name" value="GGDEF"/>
    <property type="match status" value="1"/>
</dbReference>
<dbReference type="SMART" id="SM00052">
    <property type="entry name" value="EAL"/>
    <property type="match status" value="1"/>
</dbReference>
<dbReference type="Pfam" id="PF00563">
    <property type="entry name" value="EAL"/>
    <property type="match status" value="1"/>
</dbReference>
<dbReference type="GO" id="GO:0016020">
    <property type="term" value="C:membrane"/>
    <property type="evidence" value="ECO:0007669"/>
    <property type="project" value="InterPro"/>
</dbReference>
<protein>
    <recommendedName>
        <fullName evidence="2">cyclic-guanylate-specific phosphodiesterase</fullName>
        <ecNumber evidence="2">3.1.4.52</ecNumber>
    </recommendedName>
</protein>
<dbReference type="PROSITE" id="PS50887">
    <property type="entry name" value="GGDEF"/>
    <property type="match status" value="1"/>
</dbReference>
<evidence type="ECO:0000256" key="4">
    <source>
        <dbReference type="ARBA" id="ARBA00051114"/>
    </source>
</evidence>
<dbReference type="HOGENOM" id="CLU_000445_70_44_6"/>
<evidence type="ECO:0000259" key="11">
    <source>
        <dbReference type="PROSITE" id="PS50887"/>
    </source>
</evidence>
<comment type="cofactor">
    <cofactor evidence="1">
        <name>Mg(2+)</name>
        <dbReference type="ChEBI" id="CHEBI:18420"/>
    </cofactor>
</comment>
<dbReference type="Proteomes" id="UP000030341">
    <property type="component" value="Chromosome 1"/>
</dbReference>
<dbReference type="NCBIfam" id="TIGR00229">
    <property type="entry name" value="sensory_box"/>
    <property type="match status" value="1"/>
</dbReference>
<dbReference type="SMART" id="SM00091">
    <property type="entry name" value="PAS"/>
    <property type="match status" value="1"/>
</dbReference>
<evidence type="ECO:0000256" key="5">
    <source>
        <dbReference type="SAM" id="Coils"/>
    </source>
</evidence>
<dbReference type="PROSITE" id="PS50883">
    <property type="entry name" value="EAL"/>
    <property type="match status" value="1"/>
</dbReference>
<keyword evidence="13" id="KW-1185">Reference proteome</keyword>
<dbReference type="FunFam" id="3.30.70.270:FF:000001">
    <property type="entry name" value="Diguanylate cyclase domain protein"/>
    <property type="match status" value="1"/>
</dbReference>
<reference evidence="12 13" key="1">
    <citation type="submission" date="2014-11" db="EMBL/GenBank/DDBJ databases">
        <title>Complete Genome Sequence of Pseudoalteromonas sp. Strain OCN003 Isolated from Kaneohe Bay, Oahu, Hawaii.</title>
        <authorList>
            <person name="Beurmann S."/>
            <person name="Videau P."/>
            <person name="Ushijima B."/>
            <person name="Smith A.M."/>
            <person name="Aeby G.S."/>
            <person name="Callahan S.M."/>
            <person name="Belcaid M."/>
        </authorList>
    </citation>
    <scope>NUCLEOTIDE SEQUENCE [LARGE SCALE GENOMIC DNA]</scope>
    <source>
        <strain evidence="12 13">OCN003</strain>
    </source>
</reference>
<dbReference type="InterPro" id="IPR000014">
    <property type="entry name" value="PAS"/>
</dbReference>
<name>A0A0A7EER1_9GAMM</name>
<dbReference type="SUPFAM" id="SSF55785">
    <property type="entry name" value="PYP-like sensor domain (PAS domain)"/>
    <property type="match status" value="1"/>
</dbReference>
<dbReference type="EC" id="3.1.4.52" evidence="2"/>
<dbReference type="NCBIfam" id="TIGR00254">
    <property type="entry name" value="GGDEF"/>
    <property type="match status" value="1"/>
</dbReference>
<dbReference type="CDD" id="cd00130">
    <property type="entry name" value="PAS"/>
    <property type="match status" value="1"/>
</dbReference>
<dbReference type="SMART" id="SM00304">
    <property type="entry name" value="HAMP"/>
    <property type="match status" value="1"/>
</dbReference>
<dbReference type="Pfam" id="PF00990">
    <property type="entry name" value="GGDEF"/>
    <property type="match status" value="1"/>
</dbReference>
<dbReference type="PROSITE" id="PS50113">
    <property type="entry name" value="PAC"/>
    <property type="match status" value="1"/>
</dbReference>
<dbReference type="GO" id="GO:0071732">
    <property type="term" value="P:cellular response to nitric oxide"/>
    <property type="evidence" value="ECO:0007669"/>
    <property type="project" value="UniProtKB-ARBA"/>
</dbReference>
<organism evidence="12 13">
    <name type="scientific">Pseudoalteromonas piratica</name>
    <dbReference type="NCBI Taxonomy" id="1348114"/>
    <lineage>
        <taxon>Bacteria</taxon>
        <taxon>Pseudomonadati</taxon>
        <taxon>Pseudomonadota</taxon>
        <taxon>Gammaproteobacteria</taxon>
        <taxon>Alteromonadales</taxon>
        <taxon>Pseudoalteromonadaceae</taxon>
        <taxon>Pseudoalteromonas</taxon>
    </lineage>
</organism>
<evidence type="ECO:0000259" key="9">
    <source>
        <dbReference type="PROSITE" id="PS50883"/>
    </source>
</evidence>
<sequence length="1005" mass="113405">MNSKHLDASFGLNALSAKLSILISAICLIAGLTAAYLMVKSERKQLLFEEYGVLTELSKPFIERFENLLDEKKRIAVDANTIVTEALYSEKALAEKVVPSKLVFGKDGSIRSSSSTNVAGVRSAAFLPQQNYSHEYKRIFAQTEQVWSQLAPILTDETFFNYYFISQDRFIRISPPNWALNVPANHDFRQDVFYEIGTPQANPNLEASWTPIYYDDIWERWVISLIVPLHYGGEFKGITGSDIELPKLQAMFPDKVGDAKLFVLNSAGQIIQFEGKTDIITRIGGTMNDELDTKNQLPVELRSQIDSLLANNRNESQGEFSIDDSKHIFSIQKFSDFDWYIGVYKTHSEALSAIDEIEVKFFGLFILYAVLVVLLLHQTLSHLVIKRIKALVSSSREVARGQFETAQKLAVNKDEIGLLNFEFGAMAGKLEKTMGDLRQELAEKEVAEQRARRLSKAVEFSGSAVVITDEHLNIEYVNPKLIEMTGFEKDHFIGQPLLVLMEPDMMILVEDIVQDLLARHHWKGDTLLHNTDKRALWVSLSVSPIRDDNHKVYSYVASAQDISFVKESQRKMEQLAYYDTLTGLANRALFRMQLKKSLALASRGHYSFALFYFDLDEFKRINDTLGHDAGDQLLLEVAQRLQKRLRAEDTIARLGGDEFAVLLSGINDRDQAADVALTIQNTLSQPIRLGSNEVIVSASIGITMASEQSPEEDVLLKHADLAMYEAKALGKNTYYFYNDTLDAAAKERLFIENELRIGIKEQQFELYYQPQININNEQIVGFEALIRWHHPTLGYIAPDKFIPIAEATGLIVELGEWVLWESCAFAQRMALKDHGSNISINLSARQFKDTSLIPLLEKVIAKTGIDAARIHLELTESMLMGDVEGSIKQMHQLKALGVSLSIDDFGTGYSSLSYLKRFPLDILKIDRSFIKDIPEDSNDMEITAAIIAMAQKLNLELVAEGVESEEQIDFLKINNCEVVQGYFYSKPVPEHEISLMVDKIQGNGF</sequence>
<dbReference type="InterPro" id="IPR000160">
    <property type="entry name" value="GGDEF_dom"/>
</dbReference>